<dbReference type="PANTHER" id="PTHR33365">
    <property type="entry name" value="YALI0B05434P"/>
    <property type="match status" value="1"/>
</dbReference>
<dbReference type="STRING" id="913774.A0A0C3H7G0"/>
<evidence type="ECO:0000313" key="5">
    <source>
        <dbReference type="Proteomes" id="UP000054321"/>
    </source>
</evidence>
<dbReference type="PANTHER" id="PTHR33365:SF11">
    <property type="entry name" value="TAT PATHWAY SIGNAL SEQUENCE"/>
    <property type="match status" value="1"/>
</dbReference>
<dbReference type="EMBL" id="KN832880">
    <property type="protein sequence ID" value="KIM98361.1"/>
    <property type="molecule type" value="Genomic_DNA"/>
</dbReference>
<dbReference type="InterPro" id="IPR021765">
    <property type="entry name" value="UstYa-like"/>
</dbReference>
<name>A0A0C3H7G0_OIDMZ</name>
<evidence type="ECO:0000313" key="4">
    <source>
        <dbReference type="EMBL" id="KIM98361.1"/>
    </source>
</evidence>
<accession>A0A0C3H7G0</accession>
<protein>
    <submittedName>
        <fullName evidence="4">Uncharacterized protein</fullName>
    </submittedName>
</protein>
<evidence type="ECO:0000256" key="1">
    <source>
        <dbReference type="ARBA" id="ARBA00004685"/>
    </source>
</evidence>
<dbReference type="InParanoid" id="A0A0C3H7G0"/>
<sequence length="160" mass="17798">MSAPSPESDAAWNSLIPSGRGFVLVEDPEKYHLKPGLPTEVGPDRYSVSMFHQLHCLGILRESYYSALHSTKPKIFGEDKLSGELLKHAHSEHVGHCFDYLRQAIMCAADLSLEWAGQTASGTPLATVDGWGIPHKCRSWDQAFEWTLEHRAPHNYTGIA</sequence>
<dbReference type="Proteomes" id="UP000054321">
    <property type="component" value="Unassembled WGS sequence"/>
</dbReference>
<proteinExistence type="inferred from homology"/>
<dbReference type="AlphaFoldDB" id="A0A0C3H7G0"/>
<evidence type="ECO:0000256" key="2">
    <source>
        <dbReference type="ARBA" id="ARBA00023002"/>
    </source>
</evidence>
<keyword evidence="2" id="KW-0560">Oxidoreductase</keyword>
<reference evidence="5" key="2">
    <citation type="submission" date="2015-01" db="EMBL/GenBank/DDBJ databases">
        <title>Evolutionary Origins and Diversification of the Mycorrhizal Mutualists.</title>
        <authorList>
            <consortium name="DOE Joint Genome Institute"/>
            <consortium name="Mycorrhizal Genomics Consortium"/>
            <person name="Kohler A."/>
            <person name="Kuo A."/>
            <person name="Nagy L.G."/>
            <person name="Floudas D."/>
            <person name="Copeland A."/>
            <person name="Barry K.W."/>
            <person name="Cichocki N."/>
            <person name="Veneault-Fourrey C."/>
            <person name="LaButti K."/>
            <person name="Lindquist E.A."/>
            <person name="Lipzen A."/>
            <person name="Lundell T."/>
            <person name="Morin E."/>
            <person name="Murat C."/>
            <person name="Riley R."/>
            <person name="Ohm R."/>
            <person name="Sun H."/>
            <person name="Tunlid A."/>
            <person name="Henrissat B."/>
            <person name="Grigoriev I.V."/>
            <person name="Hibbett D.S."/>
            <person name="Martin F."/>
        </authorList>
    </citation>
    <scope>NUCLEOTIDE SEQUENCE [LARGE SCALE GENOMIC DNA]</scope>
    <source>
        <strain evidence="5">Zn</strain>
    </source>
</reference>
<reference evidence="4 5" key="1">
    <citation type="submission" date="2014-04" db="EMBL/GenBank/DDBJ databases">
        <authorList>
            <consortium name="DOE Joint Genome Institute"/>
            <person name="Kuo A."/>
            <person name="Martino E."/>
            <person name="Perotto S."/>
            <person name="Kohler A."/>
            <person name="Nagy L.G."/>
            <person name="Floudas D."/>
            <person name="Copeland A."/>
            <person name="Barry K.W."/>
            <person name="Cichocki N."/>
            <person name="Veneault-Fourrey C."/>
            <person name="LaButti K."/>
            <person name="Lindquist E.A."/>
            <person name="Lipzen A."/>
            <person name="Lundell T."/>
            <person name="Morin E."/>
            <person name="Murat C."/>
            <person name="Sun H."/>
            <person name="Tunlid A."/>
            <person name="Henrissat B."/>
            <person name="Grigoriev I.V."/>
            <person name="Hibbett D.S."/>
            <person name="Martin F."/>
            <person name="Nordberg H.P."/>
            <person name="Cantor M.N."/>
            <person name="Hua S.X."/>
        </authorList>
    </citation>
    <scope>NUCLEOTIDE SEQUENCE [LARGE SCALE GENOMIC DNA]</scope>
    <source>
        <strain evidence="4 5">Zn</strain>
    </source>
</reference>
<dbReference type="GO" id="GO:0043386">
    <property type="term" value="P:mycotoxin biosynthetic process"/>
    <property type="evidence" value="ECO:0007669"/>
    <property type="project" value="InterPro"/>
</dbReference>
<dbReference type="Pfam" id="PF11807">
    <property type="entry name" value="UstYa"/>
    <property type="match status" value="1"/>
</dbReference>
<evidence type="ECO:0000256" key="3">
    <source>
        <dbReference type="ARBA" id="ARBA00035112"/>
    </source>
</evidence>
<keyword evidence="5" id="KW-1185">Reference proteome</keyword>
<gene>
    <name evidence="4" type="ORF">OIDMADRAFT_43379</name>
</gene>
<dbReference type="HOGENOM" id="CLU_042941_4_4_1"/>
<dbReference type="GO" id="GO:0016491">
    <property type="term" value="F:oxidoreductase activity"/>
    <property type="evidence" value="ECO:0007669"/>
    <property type="project" value="UniProtKB-KW"/>
</dbReference>
<comment type="similarity">
    <text evidence="3">Belongs to the ustYa family.</text>
</comment>
<comment type="pathway">
    <text evidence="1">Mycotoxin biosynthesis.</text>
</comment>
<organism evidence="4 5">
    <name type="scientific">Oidiodendron maius (strain Zn)</name>
    <dbReference type="NCBI Taxonomy" id="913774"/>
    <lineage>
        <taxon>Eukaryota</taxon>
        <taxon>Fungi</taxon>
        <taxon>Dikarya</taxon>
        <taxon>Ascomycota</taxon>
        <taxon>Pezizomycotina</taxon>
        <taxon>Leotiomycetes</taxon>
        <taxon>Leotiomycetes incertae sedis</taxon>
        <taxon>Myxotrichaceae</taxon>
        <taxon>Oidiodendron</taxon>
    </lineage>
</organism>
<dbReference type="OrthoDB" id="3687641at2759"/>